<comment type="caution">
    <text evidence="1">The sequence shown here is derived from an EMBL/GenBank/DDBJ whole genome shotgun (WGS) entry which is preliminary data.</text>
</comment>
<evidence type="ECO:0000313" key="1">
    <source>
        <dbReference type="EMBL" id="KKN25863.1"/>
    </source>
</evidence>
<organism evidence="1">
    <name type="scientific">marine sediment metagenome</name>
    <dbReference type="NCBI Taxonomy" id="412755"/>
    <lineage>
        <taxon>unclassified sequences</taxon>
        <taxon>metagenomes</taxon>
        <taxon>ecological metagenomes</taxon>
    </lineage>
</organism>
<protein>
    <submittedName>
        <fullName evidence="1">Uncharacterized protein</fullName>
    </submittedName>
</protein>
<dbReference type="EMBL" id="LAZR01002765">
    <property type="protein sequence ID" value="KKN25863.1"/>
    <property type="molecule type" value="Genomic_DNA"/>
</dbReference>
<accession>A0A0F9S933</accession>
<sequence>MAKEHIGDRVIDELMRRRGLVKALLRKEYKSVKPLRMEEVSKEEIMDTLSEDEINEVIGGRI</sequence>
<gene>
    <name evidence="1" type="ORF">LCGC14_0880500</name>
</gene>
<name>A0A0F9S933_9ZZZZ</name>
<reference evidence="1" key="1">
    <citation type="journal article" date="2015" name="Nature">
        <title>Complex archaea that bridge the gap between prokaryotes and eukaryotes.</title>
        <authorList>
            <person name="Spang A."/>
            <person name="Saw J.H."/>
            <person name="Jorgensen S.L."/>
            <person name="Zaremba-Niedzwiedzka K."/>
            <person name="Martijn J."/>
            <person name="Lind A.E."/>
            <person name="van Eijk R."/>
            <person name="Schleper C."/>
            <person name="Guy L."/>
            <person name="Ettema T.J."/>
        </authorList>
    </citation>
    <scope>NUCLEOTIDE SEQUENCE</scope>
</reference>
<proteinExistence type="predicted"/>
<dbReference type="AlphaFoldDB" id="A0A0F9S933"/>